<name>A0A7M7NRY8_STRPU</name>
<evidence type="ECO:0000256" key="2">
    <source>
        <dbReference type="SAM" id="MobiDB-lite"/>
    </source>
</evidence>
<sequence length="158" mass="17069">MSVMAGQNELAVSWTDPTPDGSPSGRQTSPASGALFSVGRHAVVFTANYDGGVSATCFFYVTITADDGRAGPDIIRCPTSRTPKVYETFDNVNCSLPFEPPFVTQTMVTFLSTHTPRDTFDVGTYHVVYMFTNVQGFVSECVIPLTITHGSAEFHNSP</sequence>
<dbReference type="Proteomes" id="UP000007110">
    <property type="component" value="Unassembled WGS sequence"/>
</dbReference>
<dbReference type="PANTHER" id="PTHR24273:SF32">
    <property type="entry name" value="HYALIN"/>
    <property type="match status" value="1"/>
</dbReference>
<dbReference type="PROSITE" id="PS50825">
    <property type="entry name" value="HYR"/>
    <property type="match status" value="2"/>
</dbReference>
<dbReference type="EnsemblMetazoa" id="XM_030984954">
    <property type="protein sequence ID" value="XP_030840814"/>
    <property type="gene ID" value="LOC115923711"/>
</dbReference>
<dbReference type="InParanoid" id="A0A7M7NRY8"/>
<dbReference type="RefSeq" id="XP_030840814.1">
    <property type="nucleotide sequence ID" value="XM_030984954.1"/>
</dbReference>
<feature type="domain" description="HYR" evidence="3">
    <location>
        <begin position="67"/>
        <end position="149"/>
    </location>
</feature>
<proteinExistence type="predicted"/>
<feature type="region of interest" description="Disordered" evidence="2">
    <location>
        <begin position="1"/>
        <end position="31"/>
    </location>
</feature>
<dbReference type="KEGG" id="spu:115923711"/>
<reference evidence="5" key="1">
    <citation type="submission" date="2015-02" db="EMBL/GenBank/DDBJ databases">
        <title>Genome sequencing for Strongylocentrotus purpuratus.</title>
        <authorList>
            <person name="Murali S."/>
            <person name="Liu Y."/>
            <person name="Vee V."/>
            <person name="English A."/>
            <person name="Wang M."/>
            <person name="Skinner E."/>
            <person name="Han Y."/>
            <person name="Muzny D.M."/>
            <person name="Worley K.C."/>
            <person name="Gibbs R.A."/>
        </authorList>
    </citation>
    <scope>NUCLEOTIDE SEQUENCE</scope>
</reference>
<evidence type="ECO:0000259" key="3">
    <source>
        <dbReference type="PROSITE" id="PS50825"/>
    </source>
</evidence>
<dbReference type="PANTHER" id="PTHR24273">
    <property type="entry name" value="FI04643P-RELATED"/>
    <property type="match status" value="1"/>
</dbReference>
<feature type="domain" description="HYR" evidence="3">
    <location>
        <begin position="1"/>
        <end position="65"/>
    </location>
</feature>
<dbReference type="InterPro" id="IPR003410">
    <property type="entry name" value="HYR_dom"/>
</dbReference>
<evidence type="ECO:0000256" key="1">
    <source>
        <dbReference type="ARBA" id="ARBA00022737"/>
    </source>
</evidence>
<dbReference type="GeneID" id="115923711"/>
<dbReference type="Pfam" id="PF02494">
    <property type="entry name" value="HYR"/>
    <property type="match status" value="1"/>
</dbReference>
<organism evidence="4 5">
    <name type="scientific">Strongylocentrotus purpuratus</name>
    <name type="common">Purple sea urchin</name>
    <dbReference type="NCBI Taxonomy" id="7668"/>
    <lineage>
        <taxon>Eukaryota</taxon>
        <taxon>Metazoa</taxon>
        <taxon>Echinodermata</taxon>
        <taxon>Eleutherozoa</taxon>
        <taxon>Echinozoa</taxon>
        <taxon>Echinoidea</taxon>
        <taxon>Euechinoidea</taxon>
        <taxon>Echinacea</taxon>
        <taxon>Camarodonta</taxon>
        <taxon>Echinidea</taxon>
        <taxon>Strongylocentrotidae</taxon>
        <taxon>Strongylocentrotus</taxon>
    </lineage>
</organism>
<accession>A0A7M7NRY8</accession>
<protein>
    <recommendedName>
        <fullName evidence="3">HYR domain-containing protein</fullName>
    </recommendedName>
</protein>
<evidence type="ECO:0000313" key="4">
    <source>
        <dbReference type="EnsemblMetazoa" id="XP_030840814"/>
    </source>
</evidence>
<dbReference type="AlphaFoldDB" id="A0A7M7NRY8"/>
<keyword evidence="1" id="KW-0677">Repeat</keyword>
<keyword evidence="5" id="KW-1185">Reference proteome</keyword>
<reference evidence="4" key="2">
    <citation type="submission" date="2021-01" db="UniProtKB">
        <authorList>
            <consortium name="EnsemblMetazoa"/>
        </authorList>
    </citation>
    <scope>IDENTIFICATION</scope>
</reference>
<evidence type="ECO:0000313" key="5">
    <source>
        <dbReference type="Proteomes" id="UP000007110"/>
    </source>
</evidence>